<proteinExistence type="predicted"/>
<evidence type="ECO:0000313" key="2">
    <source>
        <dbReference type="EMBL" id="KAF0920731.1"/>
    </source>
</evidence>
<dbReference type="EMBL" id="SPHZ02000005">
    <property type="protein sequence ID" value="KAF0920731.1"/>
    <property type="molecule type" value="Genomic_DNA"/>
</dbReference>
<keyword evidence="3" id="KW-1185">Reference proteome</keyword>
<sequence>MQGRDCSELAMRMAGRDPGLLQPLPPPTRRGTSSIRRRRWPGKQPEADMAVPRLVFDEITRVGVHVDRQHPGPRLIC</sequence>
<evidence type="ECO:0000256" key="1">
    <source>
        <dbReference type="SAM" id="MobiDB-lite"/>
    </source>
</evidence>
<dbReference type="Proteomes" id="UP000479710">
    <property type="component" value="Unassembled WGS sequence"/>
</dbReference>
<dbReference type="AlphaFoldDB" id="A0A6G1E7U7"/>
<name>A0A6G1E7U7_9ORYZ</name>
<feature type="region of interest" description="Disordered" evidence="1">
    <location>
        <begin position="1"/>
        <end position="46"/>
    </location>
</feature>
<protein>
    <submittedName>
        <fullName evidence="2">Uncharacterized protein</fullName>
    </submittedName>
</protein>
<organism evidence="2 3">
    <name type="scientific">Oryza meyeriana var. granulata</name>
    <dbReference type="NCBI Taxonomy" id="110450"/>
    <lineage>
        <taxon>Eukaryota</taxon>
        <taxon>Viridiplantae</taxon>
        <taxon>Streptophyta</taxon>
        <taxon>Embryophyta</taxon>
        <taxon>Tracheophyta</taxon>
        <taxon>Spermatophyta</taxon>
        <taxon>Magnoliopsida</taxon>
        <taxon>Liliopsida</taxon>
        <taxon>Poales</taxon>
        <taxon>Poaceae</taxon>
        <taxon>BOP clade</taxon>
        <taxon>Oryzoideae</taxon>
        <taxon>Oryzeae</taxon>
        <taxon>Oryzinae</taxon>
        <taxon>Oryza</taxon>
        <taxon>Oryza meyeriana</taxon>
    </lineage>
</organism>
<accession>A0A6G1E7U7</accession>
<reference evidence="2 3" key="1">
    <citation type="submission" date="2019-11" db="EMBL/GenBank/DDBJ databases">
        <title>Whole genome sequence of Oryza granulata.</title>
        <authorList>
            <person name="Li W."/>
        </authorList>
    </citation>
    <scope>NUCLEOTIDE SEQUENCE [LARGE SCALE GENOMIC DNA]</scope>
    <source>
        <strain evidence="3">cv. Menghai</strain>
        <tissue evidence="2">Leaf</tissue>
    </source>
</reference>
<gene>
    <name evidence="2" type="ORF">E2562_036815</name>
</gene>
<comment type="caution">
    <text evidence="2">The sequence shown here is derived from an EMBL/GenBank/DDBJ whole genome shotgun (WGS) entry which is preliminary data.</text>
</comment>
<evidence type="ECO:0000313" key="3">
    <source>
        <dbReference type="Proteomes" id="UP000479710"/>
    </source>
</evidence>